<name>A0ABU7EV99_9TELE</name>
<evidence type="ECO:0000313" key="2">
    <source>
        <dbReference type="Proteomes" id="UP001352852"/>
    </source>
</evidence>
<gene>
    <name evidence="1" type="ORF">CHARACLAT_020289</name>
</gene>
<comment type="caution">
    <text evidence="1">The sequence shown here is derived from an EMBL/GenBank/DDBJ whole genome shotgun (WGS) entry which is preliminary data.</text>
</comment>
<dbReference type="EMBL" id="JAHUTJ010067478">
    <property type="protein sequence ID" value="MED6291122.1"/>
    <property type="molecule type" value="Genomic_DNA"/>
</dbReference>
<keyword evidence="2" id="KW-1185">Reference proteome</keyword>
<organism evidence="1 2">
    <name type="scientific">Characodon lateralis</name>
    <dbReference type="NCBI Taxonomy" id="208331"/>
    <lineage>
        <taxon>Eukaryota</taxon>
        <taxon>Metazoa</taxon>
        <taxon>Chordata</taxon>
        <taxon>Craniata</taxon>
        <taxon>Vertebrata</taxon>
        <taxon>Euteleostomi</taxon>
        <taxon>Actinopterygii</taxon>
        <taxon>Neopterygii</taxon>
        <taxon>Teleostei</taxon>
        <taxon>Neoteleostei</taxon>
        <taxon>Acanthomorphata</taxon>
        <taxon>Ovalentaria</taxon>
        <taxon>Atherinomorphae</taxon>
        <taxon>Cyprinodontiformes</taxon>
        <taxon>Goodeidae</taxon>
        <taxon>Characodon</taxon>
    </lineage>
</organism>
<accession>A0ABU7EV99</accession>
<feature type="non-terminal residue" evidence="1">
    <location>
        <position position="90"/>
    </location>
</feature>
<reference evidence="1 2" key="1">
    <citation type="submission" date="2021-06" db="EMBL/GenBank/DDBJ databases">
        <authorList>
            <person name="Palmer J.M."/>
        </authorList>
    </citation>
    <scope>NUCLEOTIDE SEQUENCE [LARGE SCALE GENOMIC DNA]</scope>
    <source>
        <strain evidence="1 2">CL_MEX2019</strain>
        <tissue evidence="1">Muscle</tissue>
    </source>
</reference>
<protein>
    <submittedName>
        <fullName evidence="1">Uncharacterized protein</fullName>
    </submittedName>
</protein>
<sequence length="90" mass="9993">MDMGQMDRFMDESVTIASRRAAVLHPDTILSLSFSAYCNTYEDLSLNRDPSGILGGIFSSRHSCEFIKGDQLSHGHWIKHLASALLVPLL</sequence>
<evidence type="ECO:0000313" key="1">
    <source>
        <dbReference type="EMBL" id="MED6291122.1"/>
    </source>
</evidence>
<dbReference type="Proteomes" id="UP001352852">
    <property type="component" value="Unassembled WGS sequence"/>
</dbReference>
<proteinExistence type="predicted"/>